<name>A0A6B2L5H5_9EUKA</name>
<protein>
    <recommendedName>
        <fullName evidence="3">Interferon-related developmental regulator N-terminal domain-containing protein</fullName>
    </recommendedName>
</protein>
<feature type="region of interest" description="Disordered" evidence="2">
    <location>
        <begin position="391"/>
        <end position="412"/>
    </location>
</feature>
<dbReference type="InterPro" id="IPR007701">
    <property type="entry name" value="Interferon-rel_develop_reg_N"/>
</dbReference>
<dbReference type="InterPro" id="IPR016024">
    <property type="entry name" value="ARM-type_fold"/>
</dbReference>
<feature type="domain" description="Interferon-related developmental regulator N-terminal" evidence="3">
    <location>
        <begin position="27"/>
        <end position="308"/>
    </location>
</feature>
<dbReference type="SUPFAM" id="SSF48371">
    <property type="entry name" value="ARM repeat"/>
    <property type="match status" value="1"/>
</dbReference>
<sequence>MKKQNKQSERRKQDFQGQPDQEGDQNEENEQPEDRSSLENLFENELEVINGKKEKSTISRAASLENLCSYLKNSYLAELLSTEKIQSDILRVLKLCIKSDISEELINSTKILNLLCFTCPDWKDLYHTFVSTLKHNALKATQFEVRSACLETLGLFCFIFELEDSTVKECFQVLEGIISKEQEELAIDQETEPYFESALDMWSLLLTKQHDDDVLDNILPTDLESLVILLDEANLAVRLAASEAIALLYEIVAKASEGHDPLEFFSTFCDMHHLQETLSITDLQQQRKISKKDRGKQRQSFSDTLNILKTGVTQPQQVNISGSICSFATREDITKLSVCRYMLGTGFLNHMQNNPFLARLLNFHLAKSSTVTDKSEKKVQNATIKEEAKARTQFRNTKRETKIKTRTDEHAD</sequence>
<dbReference type="PANTHER" id="PTHR12354:SF1">
    <property type="entry name" value="INTERFERON-RELATED DEVELOPMENTAL REGULATOR 1"/>
    <property type="match status" value="1"/>
</dbReference>
<feature type="compositionally biased region" description="Acidic residues" evidence="2">
    <location>
        <begin position="21"/>
        <end position="31"/>
    </location>
</feature>
<dbReference type="Pfam" id="PF05004">
    <property type="entry name" value="IFRD"/>
    <property type="match status" value="1"/>
</dbReference>
<evidence type="ECO:0000259" key="3">
    <source>
        <dbReference type="Pfam" id="PF05004"/>
    </source>
</evidence>
<accession>A0A6B2L5H5</accession>
<dbReference type="PANTHER" id="PTHR12354">
    <property type="entry name" value="INTERFERON-RELATED DEVELOPMENTAL REGULATOR"/>
    <property type="match status" value="1"/>
</dbReference>
<comment type="similarity">
    <text evidence="1">Belongs to the IFRD family.</text>
</comment>
<reference evidence="4" key="1">
    <citation type="journal article" date="2020" name="J. Eukaryot. Microbiol.">
        <title>De novo Sequencing, Assembly and Annotation of the Transcriptome for the Free-Living Testate Amoeba Arcella intermedia.</title>
        <authorList>
            <person name="Ribeiro G.M."/>
            <person name="Porfirio-Sousa A.L."/>
            <person name="Maurer-Alcala X.X."/>
            <person name="Katz L.A."/>
            <person name="Lahr D.J.G."/>
        </authorList>
    </citation>
    <scope>NUCLEOTIDE SEQUENCE</scope>
</reference>
<evidence type="ECO:0000256" key="1">
    <source>
        <dbReference type="ARBA" id="ARBA00008828"/>
    </source>
</evidence>
<organism evidence="4">
    <name type="scientific">Arcella intermedia</name>
    <dbReference type="NCBI Taxonomy" id="1963864"/>
    <lineage>
        <taxon>Eukaryota</taxon>
        <taxon>Amoebozoa</taxon>
        <taxon>Tubulinea</taxon>
        <taxon>Elardia</taxon>
        <taxon>Arcellinida</taxon>
        <taxon>Sphaerothecina</taxon>
        <taxon>Arcellidae</taxon>
        <taxon>Arcella</taxon>
    </lineage>
</organism>
<evidence type="ECO:0000256" key="2">
    <source>
        <dbReference type="SAM" id="MobiDB-lite"/>
    </source>
</evidence>
<feature type="region of interest" description="Disordered" evidence="2">
    <location>
        <begin position="1"/>
        <end position="37"/>
    </location>
</feature>
<feature type="compositionally biased region" description="Basic and acidic residues" evidence="2">
    <location>
        <begin position="1"/>
        <end position="14"/>
    </location>
</feature>
<dbReference type="InterPro" id="IPR011989">
    <property type="entry name" value="ARM-like"/>
</dbReference>
<evidence type="ECO:0000313" key="4">
    <source>
        <dbReference type="EMBL" id="NDV32224.1"/>
    </source>
</evidence>
<dbReference type="Gene3D" id="1.25.10.10">
    <property type="entry name" value="Leucine-rich Repeat Variant"/>
    <property type="match status" value="1"/>
</dbReference>
<proteinExistence type="inferred from homology"/>
<dbReference type="EMBL" id="GIBP01003255">
    <property type="protein sequence ID" value="NDV32224.1"/>
    <property type="molecule type" value="Transcribed_RNA"/>
</dbReference>
<dbReference type="InterPro" id="IPR039777">
    <property type="entry name" value="IFRD"/>
</dbReference>
<feature type="compositionally biased region" description="Basic and acidic residues" evidence="2">
    <location>
        <begin position="397"/>
        <end position="412"/>
    </location>
</feature>
<dbReference type="AlphaFoldDB" id="A0A6B2L5H5"/>